<proteinExistence type="predicted"/>
<keyword evidence="4" id="KW-1185">Reference proteome</keyword>
<gene>
    <name evidence="3" type="ORF">NCGR_LOCUS4169</name>
</gene>
<evidence type="ECO:0000259" key="2">
    <source>
        <dbReference type="PROSITE" id="PS50191"/>
    </source>
</evidence>
<dbReference type="Pfam" id="PF00650">
    <property type="entry name" value="CRAL_TRIO"/>
    <property type="match status" value="1"/>
</dbReference>
<dbReference type="GO" id="GO:0008526">
    <property type="term" value="F:phosphatidylinositol transfer activity"/>
    <property type="evidence" value="ECO:0007669"/>
    <property type="project" value="TreeGrafter"/>
</dbReference>
<evidence type="ECO:0000313" key="4">
    <source>
        <dbReference type="Proteomes" id="UP000604825"/>
    </source>
</evidence>
<feature type="compositionally biased region" description="Gly residues" evidence="1">
    <location>
        <begin position="126"/>
        <end position="135"/>
    </location>
</feature>
<dbReference type="PROSITE" id="PS50191">
    <property type="entry name" value="CRAL_TRIO"/>
    <property type="match status" value="1"/>
</dbReference>
<feature type="domain" description="CRAL-TRIO" evidence="2">
    <location>
        <begin position="315"/>
        <end position="479"/>
    </location>
</feature>
<protein>
    <recommendedName>
        <fullName evidence="2">CRAL-TRIO domain-containing protein</fullName>
    </recommendedName>
</protein>
<dbReference type="EMBL" id="CAJGYO010000001">
    <property type="protein sequence ID" value="CAD6206464.1"/>
    <property type="molecule type" value="Genomic_DNA"/>
</dbReference>
<dbReference type="CDD" id="cd00170">
    <property type="entry name" value="SEC14"/>
    <property type="match status" value="1"/>
</dbReference>
<reference evidence="3" key="1">
    <citation type="submission" date="2020-10" db="EMBL/GenBank/DDBJ databases">
        <authorList>
            <person name="Han B."/>
            <person name="Lu T."/>
            <person name="Zhao Q."/>
            <person name="Huang X."/>
            <person name="Zhao Y."/>
        </authorList>
    </citation>
    <scope>NUCLEOTIDE SEQUENCE</scope>
</reference>
<dbReference type="SUPFAM" id="SSF52087">
    <property type="entry name" value="CRAL/TRIO domain"/>
    <property type="match status" value="1"/>
</dbReference>
<dbReference type="SUPFAM" id="SSF46938">
    <property type="entry name" value="CRAL/TRIO N-terminal domain"/>
    <property type="match status" value="1"/>
</dbReference>
<evidence type="ECO:0000313" key="3">
    <source>
        <dbReference type="EMBL" id="CAD6206464.1"/>
    </source>
</evidence>
<dbReference type="AlphaFoldDB" id="A0A811MMA8"/>
<dbReference type="InterPro" id="IPR036273">
    <property type="entry name" value="CRAL/TRIO_N_dom_sf"/>
</dbReference>
<dbReference type="OrthoDB" id="75724at2759"/>
<accession>A0A811MMA8</accession>
<evidence type="ECO:0000256" key="1">
    <source>
        <dbReference type="SAM" id="MobiDB-lite"/>
    </source>
</evidence>
<dbReference type="SMART" id="SM01100">
    <property type="entry name" value="CRAL_TRIO_N"/>
    <property type="match status" value="1"/>
</dbReference>
<dbReference type="InterPro" id="IPR036865">
    <property type="entry name" value="CRAL-TRIO_dom_sf"/>
</dbReference>
<dbReference type="InterPro" id="IPR052578">
    <property type="entry name" value="PI_Transfer_CRAL-TRIO"/>
</dbReference>
<feature type="region of interest" description="Disordered" evidence="1">
    <location>
        <begin position="110"/>
        <end position="139"/>
    </location>
</feature>
<comment type="caution">
    <text evidence="3">The sequence shown here is derived from an EMBL/GenBank/DDBJ whole genome shotgun (WGS) entry which is preliminary data.</text>
</comment>
<dbReference type="PANTHER" id="PTHR45824">
    <property type="entry name" value="GH16843P"/>
    <property type="match status" value="1"/>
</dbReference>
<dbReference type="PANTHER" id="PTHR45824:SF14">
    <property type="entry name" value="SEC14P-LIKE PHOSPHATIDYLINOSITOL TRANSFER FAMILY PROTEIN"/>
    <property type="match status" value="1"/>
</dbReference>
<dbReference type="InterPro" id="IPR001251">
    <property type="entry name" value="CRAL-TRIO_dom"/>
</dbReference>
<dbReference type="Pfam" id="PF03765">
    <property type="entry name" value="CRAL_TRIO_N"/>
    <property type="match status" value="1"/>
</dbReference>
<dbReference type="Proteomes" id="UP000604825">
    <property type="component" value="Unassembled WGS sequence"/>
</dbReference>
<dbReference type="FunFam" id="3.40.525.10:FF:000008">
    <property type="entry name" value="Phosphatidylinositol transfer protein 3"/>
    <property type="match status" value="1"/>
</dbReference>
<dbReference type="SMART" id="SM00516">
    <property type="entry name" value="SEC14"/>
    <property type="match status" value="1"/>
</dbReference>
<name>A0A811MMA8_9POAL</name>
<dbReference type="InterPro" id="IPR011074">
    <property type="entry name" value="CRAL/TRIO_N_dom"/>
</dbReference>
<sequence>MSVSPPLDDVDNRPKIEAFVVQRNVELAAFGVDLSLVLVALVGGDQPAVTPEEFQAHLSSRFRVSVGVVGVCAWLGGHFACVCQLDGYSSVAMQEGSALGLRSHAGWGGGMSDQKATLGKSHEPGRVGGGQGGGPVPFRPRRVGADRGGPATPAVDGSAPEDFIAAFKKPLMMPVLSSPPRLWLTRAARARAGELDDSELVPKRSARLAAKSRHRNRSRRLKSGRVEHHWEWKKGIMFRRKHASHFNSNDAEQQEAKINELKSALGPLSAHGEYCSDTCLRRYLEARNWNVTKSRKMLEESLKWRATYKPEDIRWPDVSAEAETGKMYKASFRDREGRTVIIMRPTKENSTSHDGKIQFLVYVLENAILGQHDGQEKMVWLIDFTGWTMAHATPIKTARECTSVLQNHYPERLAIAFLFNPPKVFEAFYKAVKYFLDPSSIEKLNFVYLKDEESMKVLYKCIDPEVLPVEFGGKNSVVYNHEEYSKLMLQEDIETSSFWEDDAKTVDHTVNGNLVPDVAPQSPLLAAKAS</sequence>
<organism evidence="3 4">
    <name type="scientific">Miscanthus lutarioriparius</name>
    <dbReference type="NCBI Taxonomy" id="422564"/>
    <lineage>
        <taxon>Eukaryota</taxon>
        <taxon>Viridiplantae</taxon>
        <taxon>Streptophyta</taxon>
        <taxon>Embryophyta</taxon>
        <taxon>Tracheophyta</taxon>
        <taxon>Spermatophyta</taxon>
        <taxon>Magnoliopsida</taxon>
        <taxon>Liliopsida</taxon>
        <taxon>Poales</taxon>
        <taxon>Poaceae</taxon>
        <taxon>PACMAD clade</taxon>
        <taxon>Panicoideae</taxon>
        <taxon>Andropogonodae</taxon>
        <taxon>Andropogoneae</taxon>
        <taxon>Saccharinae</taxon>
        <taxon>Miscanthus</taxon>
    </lineage>
</organism>
<dbReference type="Gene3D" id="3.40.525.10">
    <property type="entry name" value="CRAL-TRIO lipid binding domain"/>
    <property type="match status" value="1"/>
</dbReference>